<reference evidence="3" key="1">
    <citation type="submission" date="2022-11" db="UniProtKB">
        <authorList>
            <consortium name="WormBaseParasite"/>
        </authorList>
    </citation>
    <scope>IDENTIFICATION</scope>
</reference>
<evidence type="ECO:0000256" key="1">
    <source>
        <dbReference type="SAM" id="MobiDB-lite"/>
    </source>
</evidence>
<accession>A0A915KF26</accession>
<proteinExistence type="predicted"/>
<protein>
    <submittedName>
        <fullName evidence="3">Uncharacterized protein</fullName>
    </submittedName>
</protein>
<dbReference type="AlphaFoldDB" id="A0A915KF26"/>
<dbReference type="WBParaSite" id="nRc.2.0.1.t36621-RA">
    <property type="protein sequence ID" value="nRc.2.0.1.t36621-RA"/>
    <property type="gene ID" value="nRc.2.0.1.g36621"/>
</dbReference>
<evidence type="ECO:0000313" key="3">
    <source>
        <dbReference type="WBParaSite" id="nRc.2.0.1.t36621-RA"/>
    </source>
</evidence>
<evidence type="ECO:0000313" key="2">
    <source>
        <dbReference type="Proteomes" id="UP000887565"/>
    </source>
</evidence>
<organism evidence="2 3">
    <name type="scientific">Romanomermis culicivorax</name>
    <name type="common">Nematode worm</name>
    <dbReference type="NCBI Taxonomy" id="13658"/>
    <lineage>
        <taxon>Eukaryota</taxon>
        <taxon>Metazoa</taxon>
        <taxon>Ecdysozoa</taxon>
        <taxon>Nematoda</taxon>
        <taxon>Enoplea</taxon>
        <taxon>Dorylaimia</taxon>
        <taxon>Mermithida</taxon>
        <taxon>Mermithoidea</taxon>
        <taxon>Mermithidae</taxon>
        <taxon>Romanomermis</taxon>
    </lineage>
</organism>
<feature type="region of interest" description="Disordered" evidence="1">
    <location>
        <begin position="99"/>
        <end position="121"/>
    </location>
</feature>
<keyword evidence="2" id="KW-1185">Reference proteome</keyword>
<name>A0A915KF26_ROMCU</name>
<dbReference type="Proteomes" id="UP000887565">
    <property type="component" value="Unplaced"/>
</dbReference>
<sequence>MDSPSTVVDIQILINLARLSKSGKEQDHTTNVVKKRHNWDFSKQKNTAAIALFHRSVDNGNSTHYHTNQLMSATPHITNHKDQLMSATPHITNITPGAKTCQKPHGTIDHPPSHPLDNQPP</sequence>